<sequence>MADTLKTANDATKNLPGGAGGDLAKTDPAKGDVLGGRNKPNDSPTVGKEEKKNSLRINIELDIDIEIHLTARIKGDITIGLLSSSSFTAAAFSNPGTAIEFAEF</sequence>
<evidence type="ECO:0000313" key="2">
    <source>
        <dbReference type="EMBL" id="EME83459.1"/>
    </source>
</evidence>
<reference evidence="2 3" key="1">
    <citation type="journal article" date="2012" name="PLoS Pathog.">
        <title>Diverse lifestyles and strategies of plant pathogenesis encoded in the genomes of eighteen Dothideomycetes fungi.</title>
        <authorList>
            <person name="Ohm R.A."/>
            <person name="Feau N."/>
            <person name="Henrissat B."/>
            <person name="Schoch C.L."/>
            <person name="Horwitz B.A."/>
            <person name="Barry K.W."/>
            <person name="Condon B.J."/>
            <person name="Copeland A.C."/>
            <person name="Dhillon B."/>
            <person name="Glaser F."/>
            <person name="Hesse C.N."/>
            <person name="Kosti I."/>
            <person name="LaButti K."/>
            <person name="Lindquist E.A."/>
            <person name="Lucas S."/>
            <person name="Salamov A.A."/>
            <person name="Bradshaw R.E."/>
            <person name="Ciuffetti L."/>
            <person name="Hamelin R.C."/>
            <person name="Kema G.H.J."/>
            <person name="Lawrence C."/>
            <person name="Scott J.A."/>
            <person name="Spatafora J.W."/>
            <person name="Turgeon B.G."/>
            <person name="de Wit P.J.G.M."/>
            <person name="Zhong S."/>
            <person name="Goodwin S.B."/>
            <person name="Grigoriev I.V."/>
        </authorList>
    </citation>
    <scope>NUCLEOTIDE SEQUENCE [LARGE SCALE GENOMIC DNA]</scope>
    <source>
        <strain evidence="2 3">CIRAD86</strain>
    </source>
</reference>
<feature type="compositionally biased region" description="Polar residues" evidence="1">
    <location>
        <begin position="1"/>
        <end position="12"/>
    </location>
</feature>
<dbReference type="HOGENOM" id="CLU_177957_0_0_1"/>
<protein>
    <submittedName>
        <fullName evidence="2">Uncharacterized protein</fullName>
    </submittedName>
</protein>
<dbReference type="KEGG" id="pfj:MYCFIDRAFT_81681"/>
<dbReference type="STRING" id="383855.M2ZWT5"/>
<dbReference type="OrthoDB" id="2279190at2759"/>
<dbReference type="RefSeq" id="XP_007926023.1">
    <property type="nucleotide sequence ID" value="XM_007927832.1"/>
</dbReference>
<organism evidence="2 3">
    <name type="scientific">Pseudocercospora fijiensis (strain CIRAD86)</name>
    <name type="common">Black leaf streak disease fungus</name>
    <name type="synonym">Mycosphaerella fijiensis</name>
    <dbReference type="NCBI Taxonomy" id="383855"/>
    <lineage>
        <taxon>Eukaryota</taxon>
        <taxon>Fungi</taxon>
        <taxon>Dikarya</taxon>
        <taxon>Ascomycota</taxon>
        <taxon>Pezizomycotina</taxon>
        <taxon>Dothideomycetes</taxon>
        <taxon>Dothideomycetidae</taxon>
        <taxon>Mycosphaerellales</taxon>
        <taxon>Mycosphaerellaceae</taxon>
        <taxon>Pseudocercospora</taxon>
    </lineage>
</organism>
<gene>
    <name evidence="2" type="ORF">MYCFIDRAFT_81681</name>
</gene>
<name>M2ZWT5_PSEFD</name>
<keyword evidence="3" id="KW-1185">Reference proteome</keyword>
<dbReference type="AlphaFoldDB" id="M2ZWT5"/>
<dbReference type="Proteomes" id="UP000016932">
    <property type="component" value="Unassembled WGS sequence"/>
</dbReference>
<proteinExistence type="predicted"/>
<dbReference type="VEuPathDB" id="FungiDB:MYCFIDRAFT_81681"/>
<dbReference type="PANTHER" id="PTHR35587">
    <property type="entry name" value="EXPRESSED PROTEIN"/>
    <property type="match status" value="1"/>
</dbReference>
<dbReference type="GeneID" id="19341852"/>
<dbReference type="eggNOG" id="ENOG502T3T6">
    <property type="taxonomic scope" value="Eukaryota"/>
</dbReference>
<evidence type="ECO:0000313" key="3">
    <source>
        <dbReference type="Proteomes" id="UP000016932"/>
    </source>
</evidence>
<dbReference type="EMBL" id="KB446558">
    <property type="protein sequence ID" value="EME83459.1"/>
    <property type="molecule type" value="Genomic_DNA"/>
</dbReference>
<accession>M2ZWT5</accession>
<feature type="region of interest" description="Disordered" evidence="1">
    <location>
        <begin position="1"/>
        <end position="50"/>
    </location>
</feature>
<dbReference type="PANTHER" id="PTHR35587:SF3">
    <property type="entry name" value="EXPRESSED PROTEIN"/>
    <property type="match status" value="1"/>
</dbReference>
<evidence type="ECO:0000256" key="1">
    <source>
        <dbReference type="SAM" id="MobiDB-lite"/>
    </source>
</evidence>